<dbReference type="EMBL" id="GBRH01207615">
    <property type="protein sequence ID" value="JAD90280.1"/>
    <property type="molecule type" value="Transcribed_RNA"/>
</dbReference>
<evidence type="ECO:0000313" key="1">
    <source>
        <dbReference type="EMBL" id="JAD90280.1"/>
    </source>
</evidence>
<accession>A0A0A9DX76</accession>
<reference evidence="1" key="1">
    <citation type="submission" date="2014-09" db="EMBL/GenBank/DDBJ databases">
        <authorList>
            <person name="Magalhaes I.L.F."/>
            <person name="Oliveira U."/>
            <person name="Santos F.R."/>
            <person name="Vidigal T.H.D.A."/>
            <person name="Brescovit A.D."/>
            <person name="Santos A.J."/>
        </authorList>
    </citation>
    <scope>NUCLEOTIDE SEQUENCE</scope>
    <source>
        <tissue evidence="1">Shoot tissue taken approximately 20 cm above the soil surface</tissue>
    </source>
</reference>
<protein>
    <submittedName>
        <fullName evidence="1">Uncharacterized protein</fullName>
    </submittedName>
</protein>
<dbReference type="AlphaFoldDB" id="A0A0A9DX76"/>
<name>A0A0A9DX76_ARUDO</name>
<organism evidence="1">
    <name type="scientific">Arundo donax</name>
    <name type="common">Giant reed</name>
    <name type="synonym">Donax arundinaceus</name>
    <dbReference type="NCBI Taxonomy" id="35708"/>
    <lineage>
        <taxon>Eukaryota</taxon>
        <taxon>Viridiplantae</taxon>
        <taxon>Streptophyta</taxon>
        <taxon>Embryophyta</taxon>
        <taxon>Tracheophyta</taxon>
        <taxon>Spermatophyta</taxon>
        <taxon>Magnoliopsida</taxon>
        <taxon>Liliopsida</taxon>
        <taxon>Poales</taxon>
        <taxon>Poaceae</taxon>
        <taxon>PACMAD clade</taxon>
        <taxon>Arundinoideae</taxon>
        <taxon>Arundineae</taxon>
        <taxon>Arundo</taxon>
    </lineage>
</organism>
<sequence>MGGVVEADLAVAHLVAAGLNHAAMGDLVEEAATRFDCGGQPRQCQPQLDGGRRPHLGGCNPIWRWWATSLRSAPIRPWQATSLRMRSRGRWGGPARGEERRPGWLMNHSARSLDGVKPRLR</sequence>
<reference evidence="1" key="2">
    <citation type="journal article" date="2015" name="Data Brief">
        <title>Shoot transcriptome of the giant reed, Arundo donax.</title>
        <authorList>
            <person name="Barrero R.A."/>
            <person name="Guerrero F.D."/>
            <person name="Moolhuijzen P."/>
            <person name="Goolsby J.A."/>
            <person name="Tidwell J."/>
            <person name="Bellgard S.E."/>
            <person name="Bellgard M.I."/>
        </authorList>
    </citation>
    <scope>NUCLEOTIDE SEQUENCE</scope>
    <source>
        <tissue evidence="1">Shoot tissue taken approximately 20 cm above the soil surface</tissue>
    </source>
</reference>
<proteinExistence type="predicted"/>